<dbReference type="Proteomes" id="UP001304071">
    <property type="component" value="Chromosome 1"/>
</dbReference>
<name>A0ABZ0Q9W4_9VIBR</name>
<dbReference type="RefSeq" id="WP_261893046.1">
    <property type="nucleotide sequence ID" value="NZ_AP024895.1"/>
</dbReference>
<evidence type="ECO:0000256" key="1">
    <source>
        <dbReference type="SAM" id="MobiDB-lite"/>
    </source>
</evidence>
<reference evidence="2 3" key="1">
    <citation type="submission" date="2023-11" db="EMBL/GenBank/DDBJ databases">
        <title>Plant-associative lifestyle of Vibrio porteresiae and its evolutionary dynamics.</title>
        <authorList>
            <person name="Rameshkumar N."/>
            <person name="Kirti K."/>
        </authorList>
    </citation>
    <scope>NUCLEOTIDE SEQUENCE [LARGE SCALE GENOMIC DNA]</scope>
    <source>
        <strain evidence="2 3">MSSRF30</strain>
    </source>
</reference>
<organism evidence="2 3">
    <name type="scientific">Vibrio porteresiae DSM 19223</name>
    <dbReference type="NCBI Taxonomy" id="1123496"/>
    <lineage>
        <taxon>Bacteria</taxon>
        <taxon>Pseudomonadati</taxon>
        <taxon>Pseudomonadota</taxon>
        <taxon>Gammaproteobacteria</taxon>
        <taxon>Vibrionales</taxon>
        <taxon>Vibrionaceae</taxon>
        <taxon>Vibrio</taxon>
    </lineage>
</organism>
<sequence length="128" mass="13506">MNPVGAGSANLYSTQTVKSHTSTRPGNTTTATANTSLIERNEGSDKVTLSSEGKALLKTLKHIDKTGTLETVDKEKTIGDKVESFTYGALGLEKPEQKAEEEDKDNSYSAGRYLSAAATIGGLILAIV</sequence>
<accession>A0ABZ0Q9W4</accession>
<keyword evidence="3" id="KW-1185">Reference proteome</keyword>
<evidence type="ECO:0000313" key="3">
    <source>
        <dbReference type="Proteomes" id="UP001304071"/>
    </source>
</evidence>
<feature type="region of interest" description="Disordered" evidence="1">
    <location>
        <begin position="1"/>
        <end position="46"/>
    </location>
</feature>
<feature type="compositionally biased region" description="Polar residues" evidence="1">
    <location>
        <begin position="10"/>
        <end position="38"/>
    </location>
</feature>
<protein>
    <submittedName>
        <fullName evidence="2">Uncharacterized protein</fullName>
    </submittedName>
</protein>
<evidence type="ECO:0000313" key="2">
    <source>
        <dbReference type="EMBL" id="WPC73238.1"/>
    </source>
</evidence>
<gene>
    <name evidence="2" type="ORF">R8Z52_14085</name>
</gene>
<dbReference type="EMBL" id="CP138203">
    <property type="protein sequence ID" value="WPC73238.1"/>
    <property type="molecule type" value="Genomic_DNA"/>
</dbReference>
<proteinExistence type="predicted"/>